<comment type="caution">
    <text evidence="1">The sequence shown here is derived from an EMBL/GenBank/DDBJ whole genome shotgun (WGS) entry which is preliminary data.</text>
</comment>
<dbReference type="Proteomes" id="UP001060085">
    <property type="component" value="Linkage Group LG02"/>
</dbReference>
<accession>A0ACC0C0P9</accession>
<dbReference type="EMBL" id="CM044702">
    <property type="protein sequence ID" value="KAI5678465.1"/>
    <property type="molecule type" value="Genomic_DNA"/>
</dbReference>
<gene>
    <name evidence="1" type="ORF">M9H77_09415</name>
</gene>
<name>A0ACC0C0P9_CATRO</name>
<evidence type="ECO:0000313" key="1">
    <source>
        <dbReference type="EMBL" id="KAI5678465.1"/>
    </source>
</evidence>
<evidence type="ECO:0000313" key="2">
    <source>
        <dbReference type="Proteomes" id="UP001060085"/>
    </source>
</evidence>
<keyword evidence="2" id="KW-1185">Reference proteome</keyword>
<reference evidence="2" key="1">
    <citation type="journal article" date="2023" name="Nat. Plants">
        <title>Single-cell RNA sequencing provides a high-resolution roadmap for understanding the multicellular compartmentation of specialized metabolism.</title>
        <authorList>
            <person name="Sun S."/>
            <person name="Shen X."/>
            <person name="Li Y."/>
            <person name="Li Y."/>
            <person name="Wang S."/>
            <person name="Li R."/>
            <person name="Zhang H."/>
            <person name="Shen G."/>
            <person name="Guo B."/>
            <person name="Wei J."/>
            <person name="Xu J."/>
            <person name="St-Pierre B."/>
            <person name="Chen S."/>
            <person name="Sun C."/>
        </authorList>
    </citation>
    <scope>NUCLEOTIDE SEQUENCE [LARGE SCALE GENOMIC DNA]</scope>
</reference>
<protein>
    <submittedName>
        <fullName evidence="1">Uncharacterized protein</fullName>
    </submittedName>
</protein>
<sequence>MTKMKHEWEVKVSDQMRDLLGNARAARKRSVWSPNMFQELMMKYWESPEYKAFCEWNKRNKNEGVGKRVVREQGSTEARLLCRMVMATVSCGLDCGRLYGADSEVAHLKVESSRAVATLPPSCLEAKQRIMRQVKASVSSVCLPSTST</sequence>
<proteinExistence type="predicted"/>
<organism evidence="1 2">
    <name type="scientific">Catharanthus roseus</name>
    <name type="common">Madagascar periwinkle</name>
    <name type="synonym">Vinca rosea</name>
    <dbReference type="NCBI Taxonomy" id="4058"/>
    <lineage>
        <taxon>Eukaryota</taxon>
        <taxon>Viridiplantae</taxon>
        <taxon>Streptophyta</taxon>
        <taxon>Embryophyta</taxon>
        <taxon>Tracheophyta</taxon>
        <taxon>Spermatophyta</taxon>
        <taxon>Magnoliopsida</taxon>
        <taxon>eudicotyledons</taxon>
        <taxon>Gunneridae</taxon>
        <taxon>Pentapetalae</taxon>
        <taxon>asterids</taxon>
        <taxon>lamiids</taxon>
        <taxon>Gentianales</taxon>
        <taxon>Apocynaceae</taxon>
        <taxon>Rauvolfioideae</taxon>
        <taxon>Vinceae</taxon>
        <taxon>Catharanthinae</taxon>
        <taxon>Catharanthus</taxon>
    </lineage>
</organism>